<dbReference type="EMBL" id="VSWD01000001">
    <property type="protein sequence ID" value="KAK3108840.1"/>
    <property type="molecule type" value="Genomic_DNA"/>
</dbReference>
<protein>
    <recommendedName>
        <fullName evidence="3">B box-type domain-containing protein</fullName>
    </recommendedName>
</protein>
<organism evidence="1 2">
    <name type="scientific">Pinctada imbricata</name>
    <name type="common">Atlantic pearl-oyster</name>
    <name type="synonym">Pinctada martensii</name>
    <dbReference type="NCBI Taxonomy" id="66713"/>
    <lineage>
        <taxon>Eukaryota</taxon>
        <taxon>Metazoa</taxon>
        <taxon>Spiralia</taxon>
        <taxon>Lophotrochozoa</taxon>
        <taxon>Mollusca</taxon>
        <taxon>Bivalvia</taxon>
        <taxon>Autobranchia</taxon>
        <taxon>Pteriomorphia</taxon>
        <taxon>Pterioida</taxon>
        <taxon>Pterioidea</taxon>
        <taxon>Pteriidae</taxon>
        <taxon>Pinctada</taxon>
    </lineage>
</organism>
<evidence type="ECO:0008006" key="3">
    <source>
        <dbReference type="Google" id="ProtNLM"/>
    </source>
</evidence>
<keyword evidence="2" id="KW-1185">Reference proteome</keyword>
<proteinExistence type="predicted"/>
<evidence type="ECO:0000313" key="2">
    <source>
        <dbReference type="Proteomes" id="UP001186944"/>
    </source>
</evidence>
<dbReference type="Proteomes" id="UP001186944">
    <property type="component" value="Unassembled WGS sequence"/>
</dbReference>
<dbReference type="Gene3D" id="2.120.10.30">
    <property type="entry name" value="TolB, C-terminal domain"/>
    <property type="match status" value="1"/>
</dbReference>
<gene>
    <name evidence="1" type="ORF">FSP39_017034</name>
</gene>
<dbReference type="CDD" id="cd19757">
    <property type="entry name" value="Bbox1"/>
    <property type="match status" value="1"/>
</dbReference>
<sequence>MASPYVFFCEPCLRGKMKKQIRGVCRECRLFLCKDCSDLHMSDKNTQAHPLFDLCPQNGDNSSSGDQEGSDSPVLYKLRAEDDKNARQGAFHVSTVKAMKLSEFELRAKTDKEMVRIQDMIQVGNRYVVVDIDNRKLILFDQTGKYVSSTSTSFLKSYIYGIANMKGESFVTCGDTNEIHLWAVRGQTIVSEGVTHKLTYKSASGIYFNGTYFCTVHCRFDAFCILDKQGKRVKKFVLKEPLGMTGEFGSVLYMDPKTHNIYSVLEGERPGIMCITVEGNTLWCTPMGIGNGQPFGITEFHGLL</sequence>
<accession>A0AA88YX75</accession>
<dbReference type="InterPro" id="IPR011042">
    <property type="entry name" value="6-blade_b-propeller_TolB-like"/>
</dbReference>
<reference evidence="1" key="1">
    <citation type="submission" date="2019-08" db="EMBL/GenBank/DDBJ databases">
        <title>The improved chromosome-level genome for the pearl oyster Pinctada fucata martensii using PacBio sequencing and Hi-C.</title>
        <authorList>
            <person name="Zheng Z."/>
        </authorList>
    </citation>
    <scope>NUCLEOTIDE SEQUENCE</scope>
    <source>
        <strain evidence="1">ZZ-2019</strain>
        <tissue evidence="1">Adductor muscle</tissue>
    </source>
</reference>
<evidence type="ECO:0000313" key="1">
    <source>
        <dbReference type="EMBL" id="KAK3108840.1"/>
    </source>
</evidence>
<dbReference type="AlphaFoldDB" id="A0AA88YX75"/>
<dbReference type="SUPFAM" id="SSF63825">
    <property type="entry name" value="YWTD domain"/>
    <property type="match status" value="1"/>
</dbReference>
<comment type="caution">
    <text evidence="1">The sequence shown here is derived from an EMBL/GenBank/DDBJ whole genome shotgun (WGS) entry which is preliminary data.</text>
</comment>
<name>A0AA88YX75_PINIB</name>